<keyword evidence="4" id="KW-0812">Transmembrane</keyword>
<dbReference type="EMBL" id="CAEZZC010000015">
    <property type="protein sequence ID" value="CAB4755414.1"/>
    <property type="molecule type" value="Genomic_DNA"/>
</dbReference>
<evidence type="ECO:0000256" key="2">
    <source>
        <dbReference type="ARBA" id="ARBA00022475"/>
    </source>
</evidence>
<dbReference type="EMBL" id="CAFBLE010000003">
    <property type="protein sequence ID" value="CAB4861586.1"/>
    <property type="molecule type" value="Genomic_DNA"/>
</dbReference>
<keyword evidence="5" id="KW-1133">Transmembrane helix</keyword>
<dbReference type="EMBL" id="CAFBQL010000001">
    <property type="protein sequence ID" value="CAB5052522.1"/>
    <property type="molecule type" value="Genomic_DNA"/>
</dbReference>
<dbReference type="InterPro" id="IPR034746">
    <property type="entry name" value="POTRA"/>
</dbReference>
<organism evidence="11">
    <name type="scientific">freshwater metagenome</name>
    <dbReference type="NCBI Taxonomy" id="449393"/>
    <lineage>
        <taxon>unclassified sequences</taxon>
        <taxon>metagenomes</taxon>
        <taxon>ecological metagenomes</taxon>
    </lineage>
</organism>
<evidence type="ECO:0000313" key="9">
    <source>
        <dbReference type="EMBL" id="CAB4666211.1"/>
    </source>
</evidence>
<dbReference type="Pfam" id="PF08478">
    <property type="entry name" value="POTRA_1"/>
    <property type="match status" value="1"/>
</dbReference>
<feature type="domain" description="POTRA" evidence="8">
    <location>
        <begin position="31"/>
        <end position="101"/>
    </location>
</feature>
<keyword evidence="2" id="KW-1003">Cell membrane</keyword>
<evidence type="ECO:0000256" key="6">
    <source>
        <dbReference type="ARBA" id="ARBA00023136"/>
    </source>
</evidence>
<evidence type="ECO:0000259" key="8">
    <source>
        <dbReference type="PROSITE" id="PS51779"/>
    </source>
</evidence>
<dbReference type="PROSITE" id="PS51779">
    <property type="entry name" value="POTRA"/>
    <property type="match status" value="1"/>
</dbReference>
<evidence type="ECO:0000256" key="7">
    <source>
        <dbReference type="ARBA" id="ARBA00023306"/>
    </source>
</evidence>
<keyword evidence="3" id="KW-0132">Cell division</keyword>
<reference evidence="11" key="1">
    <citation type="submission" date="2020-05" db="EMBL/GenBank/DDBJ databases">
        <authorList>
            <person name="Chiriac C."/>
            <person name="Salcher M."/>
            <person name="Ghai R."/>
            <person name="Kavagutti S V."/>
        </authorList>
    </citation>
    <scope>NUCLEOTIDE SEQUENCE</scope>
</reference>
<accession>A0A6J7CUP2</accession>
<sequence length="224" mass="24400">MNAKGKKTAIATLLLATVIAIAYLLGWSSVFVVKSLAVRGAPSTSVAAIIETRSGIHVGDKLARIETRKIQSTLSDISWLDHVNIARNWLRGSIVISVSEKSPVAKFRGHLLDEQGSEFDLPQSAKVPVPTITATTQQLAKLGLLLMYSLPEDIRSKVSGISVASRQVFSFTIAASSTREIAVEWGNLEDSEVKIKVYRTLIALPENRKIIFMDLSSPFSPIVK</sequence>
<dbReference type="InterPro" id="IPR013685">
    <property type="entry name" value="POTRA_FtsQ_type"/>
</dbReference>
<name>A0A6J7CUP2_9ZZZZ</name>
<evidence type="ECO:0000256" key="1">
    <source>
        <dbReference type="ARBA" id="ARBA00004370"/>
    </source>
</evidence>
<evidence type="ECO:0000313" key="11">
    <source>
        <dbReference type="EMBL" id="CAB4861586.1"/>
    </source>
</evidence>
<dbReference type="EMBL" id="CAEZWT010000021">
    <property type="protein sequence ID" value="CAB4666211.1"/>
    <property type="molecule type" value="Genomic_DNA"/>
</dbReference>
<evidence type="ECO:0000313" key="12">
    <source>
        <dbReference type="EMBL" id="CAB4916824.1"/>
    </source>
</evidence>
<evidence type="ECO:0000256" key="4">
    <source>
        <dbReference type="ARBA" id="ARBA00022692"/>
    </source>
</evidence>
<dbReference type="GO" id="GO:0051301">
    <property type="term" value="P:cell division"/>
    <property type="evidence" value="ECO:0007669"/>
    <property type="project" value="UniProtKB-KW"/>
</dbReference>
<evidence type="ECO:0000313" key="10">
    <source>
        <dbReference type="EMBL" id="CAB4755414.1"/>
    </source>
</evidence>
<evidence type="ECO:0000313" key="13">
    <source>
        <dbReference type="EMBL" id="CAB5052522.1"/>
    </source>
</evidence>
<evidence type="ECO:0000256" key="3">
    <source>
        <dbReference type="ARBA" id="ARBA00022618"/>
    </source>
</evidence>
<keyword evidence="6" id="KW-0472">Membrane</keyword>
<dbReference type="AlphaFoldDB" id="A0A6J7CUP2"/>
<evidence type="ECO:0000256" key="5">
    <source>
        <dbReference type="ARBA" id="ARBA00022989"/>
    </source>
</evidence>
<dbReference type="EMBL" id="CAFBMV010000002">
    <property type="protein sequence ID" value="CAB4916824.1"/>
    <property type="molecule type" value="Genomic_DNA"/>
</dbReference>
<dbReference type="GO" id="GO:0016020">
    <property type="term" value="C:membrane"/>
    <property type="evidence" value="ECO:0007669"/>
    <property type="project" value="UniProtKB-SubCell"/>
</dbReference>
<gene>
    <name evidence="9" type="ORF">UFOPK2289_00853</name>
    <name evidence="10" type="ORF">UFOPK2822_01091</name>
    <name evidence="11" type="ORF">UFOPK3346_00499</name>
    <name evidence="12" type="ORF">UFOPK3670_00415</name>
    <name evidence="13" type="ORF">UFOPK4308_00175</name>
</gene>
<comment type="subcellular location">
    <subcellularLocation>
        <location evidence="1">Membrane</location>
    </subcellularLocation>
</comment>
<keyword evidence="7" id="KW-0131">Cell cycle</keyword>
<proteinExistence type="predicted"/>
<protein>
    <submittedName>
        <fullName evidence="11">Unannotated protein</fullName>
    </submittedName>
</protein>